<dbReference type="FunFam" id="3.30.950.10:FF:000002">
    <property type="entry name" value="Ribosomal RNA small subunit methyltransferase I"/>
    <property type="match status" value="1"/>
</dbReference>
<comment type="catalytic activity">
    <reaction evidence="1">
        <text>cytidine(1402) in 16S rRNA + S-adenosyl-L-methionine = 2'-O-methylcytidine(1402) in 16S rRNA + S-adenosyl-L-homocysteine + H(+)</text>
        <dbReference type="Rhea" id="RHEA:42924"/>
        <dbReference type="Rhea" id="RHEA-COMP:10285"/>
        <dbReference type="Rhea" id="RHEA-COMP:10286"/>
        <dbReference type="ChEBI" id="CHEBI:15378"/>
        <dbReference type="ChEBI" id="CHEBI:57856"/>
        <dbReference type="ChEBI" id="CHEBI:59789"/>
        <dbReference type="ChEBI" id="CHEBI:74495"/>
        <dbReference type="ChEBI" id="CHEBI:82748"/>
        <dbReference type="EC" id="2.1.1.198"/>
    </reaction>
</comment>
<reference evidence="3" key="2">
    <citation type="submission" date="2016-01" db="EMBL/GenBank/DDBJ databases">
        <title>Six Aerococcus type strain genome sequencing and assembly using PacBio and Illumina Hiseq.</title>
        <authorList>
            <person name="Carkaci D."/>
            <person name="Dargis R."/>
            <person name="Nielsen X.C."/>
            <person name="Skovgaard O."/>
            <person name="Fuursted K."/>
            <person name="Christensen J.J."/>
        </authorList>
    </citation>
    <scope>NUCLEOTIDE SEQUENCE [LARGE SCALE GENOMIC DNA]</scope>
    <source>
        <strain evidence="3">CCUG42038B</strain>
    </source>
</reference>
<dbReference type="SUPFAM" id="SSF53790">
    <property type="entry name" value="Tetrapyrrole methylase"/>
    <property type="match status" value="1"/>
</dbReference>
<keyword evidence="1" id="KW-0949">S-adenosyl-L-methionine</keyword>
<dbReference type="InterPro" id="IPR008189">
    <property type="entry name" value="rRNA_ssu_MeTfrase_I"/>
</dbReference>
<evidence type="ECO:0000313" key="3">
    <source>
        <dbReference type="Proteomes" id="UP000062260"/>
    </source>
</evidence>
<dbReference type="Gene3D" id="3.40.1010.10">
    <property type="entry name" value="Cobalt-precorrin-4 Transmethylase, Domain 1"/>
    <property type="match status" value="1"/>
</dbReference>
<dbReference type="CDD" id="cd11648">
    <property type="entry name" value="RsmI"/>
    <property type="match status" value="1"/>
</dbReference>
<gene>
    <name evidence="1" type="primary">rsmI</name>
    <name evidence="2" type="ORF">AWM75_04000</name>
</gene>
<comment type="function">
    <text evidence="1">Catalyzes the 2'-O-methylation of the ribose of cytidine 1402 (C1402) in 16S rRNA.</text>
</comment>
<name>A0A109RGQ8_9LACT</name>
<dbReference type="KEGG" id="auh:AWM75_04000"/>
<dbReference type="NCBIfam" id="TIGR00096">
    <property type="entry name" value="16S rRNA (cytidine(1402)-2'-O)-methyltransferase"/>
    <property type="match status" value="1"/>
</dbReference>
<keyword evidence="1 2" id="KW-0808">Transferase</keyword>
<dbReference type="PROSITE" id="PS01296">
    <property type="entry name" value="RSMI"/>
    <property type="match status" value="1"/>
</dbReference>
<dbReference type="OrthoDB" id="9809084at2"/>
<dbReference type="InterPro" id="IPR035996">
    <property type="entry name" value="4pyrrol_Methylase_sf"/>
</dbReference>
<evidence type="ECO:0000256" key="1">
    <source>
        <dbReference type="HAMAP-Rule" id="MF_01877"/>
    </source>
</evidence>
<dbReference type="InterPro" id="IPR000878">
    <property type="entry name" value="4pyrrol_Mease"/>
</dbReference>
<dbReference type="RefSeq" id="WP_067978532.1">
    <property type="nucleotide sequence ID" value="NZ_CP014163.1"/>
</dbReference>
<dbReference type="STRING" id="128944.AWM75_04000"/>
<dbReference type="Proteomes" id="UP000062260">
    <property type="component" value="Chromosome"/>
</dbReference>
<comment type="subcellular location">
    <subcellularLocation>
        <location evidence="1">Cytoplasm</location>
    </subcellularLocation>
</comment>
<organism evidence="2 3">
    <name type="scientific">Aerococcus urinaehominis</name>
    <dbReference type="NCBI Taxonomy" id="128944"/>
    <lineage>
        <taxon>Bacteria</taxon>
        <taxon>Bacillati</taxon>
        <taxon>Bacillota</taxon>
        <taxon>Bacilli</taxon>
        <taxon>Lactobacillales</taxon>
        <taxon>Aerococcaceae</taxon>
        <taxon>Aerococcus</taxon>
    </lineage>
</organism>
<reference evidence="2 3" key="1">
    <citation type="journal article" date="2016" name="Genome Announc.">
        <title>Complete Genome Sequences of Aerococcus christensenii CCUG 28831T, Aerococcus sanguinicola CCUG 43001T, Aerococcus urinae CCUG 36881T, Aerococcus urinaeequi CCUG 28094T, Aerococcus urinaehominis CCUG 42038 BT, and Aerococcus viridans CCUG 4311T.</title>
        <authorList>
            <person name="Carkaci D."/>
            <person name="Dargis R."/>
            <person name="Nielsen X.C."/>
            <person name="Skovgaard O."/>
            <person name="Fuursted K."/>
            <person name="Christensen J.J."/>
        </authorList>
    </citation>
    <scope>NUCLEOTIDE SEQUENCE [LARGE SCALE GENOMIC DNA]</scope>
    <source>
        <strain evidence="2 3">CCUG42038B</strain>
    </source>
</reference>
<keyword evidence="3" id="KW-1185">Reference proteome</keyword>
<dbReference type="Gene3D" id="3.30.950.10">
    <property type="entry name" value="Methyltransferase, Cobalt-precorrin-4 Transmethylase, Domain 2"/>
    <property type="match status" value="1"/>
</dbReference>
<dbReference type="PANTHER" id="PTHR46111">
    <property type="entry name" value="RIBOSOMAL RNA SMALL SUBUNIT METHYLTRANSFERASE I"/>
    <property type="match status" value="1"/>
</dbReference>
<sequence length="291" mass="32257">MVTNTAGQLYLVPTPIGNLADMTYRGVEVLRSVDTILAEDTRHSQKLLNHFEIDTHQESYHQHNSQQKISQVIPRLLAGESFAQVSDAGMPAISDPGADLVAACIQAGIQVIPLPGANAGLTGLIASGLPTTSFTFLGFPPRKSKERNHFFNQAALLPTTVILYESPYRLKDTLADLLAYYPADTRLVVVRELTKKFEEFKRGSLSELVAYYQEQGQIKGEICIIIEANQAEIASSHSDQVNQELLAKLAYADQVDYWIDQEGLTSKAAIKHVAKANQVNKQEVYRAYHER</sequence>
<dbReference type="GO" id="GO:0070677">
    <property type="term" value="F:rRNA (cytosine-2'-O-)-methyltransferase activity"/>
    <property type="evidence" value="ECO:0007669"/>
    <property type="project" value="UniProtKB-UniRule"/>
</dbReference>
<dbReference type="PANTHER" id="PTHR46111:SF1">
    <property type="entry name" value="RIBOSOMAL RNA SMALL SUBUNIT METHYLTRANSFERASE I"/>
    <property type="match status" value="1"/>
</dbReference>
<dbReference type="EMBL" id="CP014163">
    <property type="protein sequence ID" value="AMB99219.1"/>
    <property type="molecule type" value="Genomic_DNA"/>
</dbReference>
<dbReference type="Pfam" id="PF00590">
    <property type="entry name" value="TP_methylase"/>
    <property type="match status" value="1"/>
</dbReference>
<protein>
    <recommendedName>
        <fullName evidence="1">Ribosomal RNA small subunit methyltransferase I</fullName>
        <ecNumber evidence="1">2.1.1.198</ecNumber>
    </recommendedName>
    <alternativeName>
        <fullName evidence="1">16S rRNA 2'-O-ribose C1402 methyltransferase</fullName>
    </alternativeName>
    <alternativeName>
        <fullName evidence="1">rRNA (cytidine-2'-O-)-methyltransferase RsmI</fullName>
    </alternativeName>
</protein>
<evidence type="ECO:0000313" key="2">
    <source>
        <dbReference type="EMBL" id="AMB99219.1"/>
    </source>
</evidence>
<keyword evidence="1" id="KW-0963">Cytoplasm</keyword>
<accession>A0A109RGQ8</accession>
<keyword evidence="1 2" id="KW-0489">Methyltransferase</keyword>
<dbReference type="HAMAP" id="MF_01877">
    <property type="entry name" value="16SrRNA_methyltr_I"/>
    <property type="match status" value="1"/>
</dbReference>
<dbReference type="AlphaFoldDB" id="A0A109RGQ8"/>
<dbReference type="EC" id="2.1.1.198" evidence="1"/>
<dbReference type="InterPro" id="IPR018063">
    <property type="entry name" value="SAM_MeTrfase_RsmI_CS"/>
</dbReference>
<dbReference type="GO" id="GO:0005737">
    <property type="term" value="C:cytoplasm"/>
    <property type="evidence" value="ECO:0007669"/>
    <property type="project" value="UniProtKB-SubCell"/>
</dbReference>
<comment type="similarity">
    <text evidence="1">Belongs to the methyltransferase superfamily. RsmI family.</text>
</comment>
<keyword evidence="1" id="KW-0698">rRNA processing</keyword>
<dbReference type="InterPro" id="IPR014777">
    <property type="entry name" value="4pyrrole_Mease_sub1"/>
</dbReference>
<dbReference type="InterPro" id="IPR014776">
    <property type="entry name" value="4pyrrole_Mease_sub2"/>
</dbReference>
<dbReference type="PIRSF" id="PIRSF005917">
    <property type="entry name" value="MTase_YraL"/>
    <property type="match status" value="1"/>
</dbReference>
<dbReference type="FunFam" id="3.40.1010.10:FF:000002">
    <property type="entry name" value="Ribosomal RNA small subunit methyltransferase I"/>
    <property type="match status" value="1"/>
</dbReference>
<proteinExistence type="inferred from homology"/>